<reference evidence="2" key="1">
    <citation type="submission" date="2023-03" db="EMBL/GenBank/DDBJ databases">
        <title>Massive genome expansion in bonnet fungi (Mycena s.s.) driven by repeated elements and novel gene families across ecological guilds.</title>
        <authorList>
            <consortium name="Lawrence Berkeley National Laboratory"/>
            <person name="Harder C.B."/>
            <person name="Miyauchi S."/>
            <person name="Viragh M."/>
            <person name="Kuo A."/>
            <person name="Thoen E."/>
            <person name="Andreopoulos B."/>
            <person name="Lu D."/>
            <person name="Skrede I."/>
            <person name="Drula E."/>
            <person name="Henrissat B."/>
            <person name="Morin E."/>
            <person name="Kohler A."/>
            <person name="Barry K."/>
            <person name="LaButti K."/>
            <person name="Morin E."/>
            <person name="Salamov A."/>
            <person name="Lipzen A."/>
            <person name="Mereny Z."/>
            <person name="Hegedus B."/>
            <person name="Baldrian P."/>
            <person name="Stursova M."/>
            <person name="Weitz H."/>
            <person name="Taylor A."/>
            <person name="Grigoriev I.V."/>
            <person name="Nagy L.G."/>
            <person name="Martin F."/>
            <person name="Kauserud H."/>
        </authorList>
    </citation>
    <scope>NUCLEOTIDE SEQUENCE</scope>
    <source>
        <strain evidence="2">9144</strain>
    </source>
</reference>
<evidence type="ECO:0000256" key="1">
    <source>
        <dbReference type="SAM" id="Phobius"/>
    </source>
</evidence>
<evidence type="ECO:0000313" key="2">
    <source>
        <dbReference type="EMBL" id="KAJ7190386.1"/>
    </source>
</evidence>
<proteinExistence type="predicted"/>
<name>A0AAD6Y3V7_9AGAR</name>
<accession>A0AAD6Y3V7</accession>
<keyword evidence="1" id="KW-0812">Transmembrane</keyword>
<sequence>MSGEVPPAPAALLSIRLSLLWALMMLHWDHRLTFLIEHQTTVSFYTAVVSQSLGTIYCAVLVFLTQKLAMQRTTELMTLTAMHDNISVWAGLGSALSTLFNQVSVPASVLGTLSIVVYLGCISTLHISIPAMLSVDAFNASASVAIPASTSGMPEYANSSVIKCIKCSPENSELILYASATRKYMITFPAELLPWRGIFDESQTLGLSNGSLYEVLDATTSGNDKAQVSAIGFNITCGYLSAVIESAEYISGVHNEPMVAINLLVDGNSVSTGPGYPHPNTVYTAGSTNSLFILTTIPISDSEGHQSSPILLDQHSHPSMTVLTQLNLNISQLQLIRCSKSLVAQTGLISAQSDTIINGSLYPDIHKTQSTWISGLELDIISQDSSLLGDDLWSAMFGDSVFFDSSPLEEYLMSYLGLDPFANTSAPALQLHDIENALSNLVAMLFWTAEDTQPFRGGHVTVDQWYTTYLISMNAFTGAGIPPKIGAGNATIIQQETLQIRLNAKLLRSRVHEPELELKPGFSAQCRRAGAAICQWTDPTISN</sequence>
<gene>
    <name evidence="2" type="ORF">GGX14DRAFT_605978</name>
</gene>
<comment type="caution">
    <text evidence="2">The sequence shown here is derived from an EMBL/GenBank/DDBJ whole genome shotgun (WGS) entry which is preliminary data.</text>
</comment>
<organism evidence="2 3">
    <name type="scientific">Mycena pura</name>
    <dbReference type="NCBI Taxonomy" id="153505"/>
    <lineage>
        <taxon>Eukaryota</taxon>
        <taxon>Fungi</taxon>
        <taxon>Dikarya</taxon>
        <taxon>Basidiomycota</taxon>
        <taxon>Agaricomycotina</taxon>
        <taxon>Agaricomycetes</taxon>
        <taxon>Agaricomycetidae</taxon>
        <taxon>Agaricales</taxon>
        <taxon>Marasmiineae</taxon>
        <taxon>Mycenaceae</taxon>
        <taxon>Mycena</taxon>
    </lineage>
</organism>
<keyword evidence="3" id="KW-1185">Reference proteome</keyword>
<feature type="transmembrane region" description="Helical" evidence="1">
    <location>
        <begin position="109"/>
        <end position="129"/>
    </location>
</feature>
<dbReference type="EMBL" id="JARJCW010000151">
    <property type="protein sequence ID" value="KAJ7190386.1"/>
    <property type="molecule type" value="Genomic_DNA"/>
</dbReference>
<protein>
    <submittedName>
        <fullName evidence="2">Uncharacterized protein</fullName>
    </submittedName>
</protein>
<dbReference type="Proteomes" id="UP001219525">
    <property type="component" value="Unassembled WGS sequence"/>
</dbReference>
<keyword evidence="1" id="KW-1133">Transmembrane helix</keyword>
<evidence type="ECO:0000313" key="3">
    <source>
        <dbReference type="Proteomes" id="UP001219525"/>
    </source>
</evidence>
<feature type="transmembrane region" description="Helical" evidence="1">
    <location>
        <begin position="7"/>
        <end position="24"/>
    </location>
</feature>
<keyword evidence="1" id="KW-0472">Membrane</keyword>
<feature type="transmembrane region" description="Helical" evidence="1">
    <location>
        <begin position="44"/>
        <end position="65"/>
    </location>
</feature>
<dbReference type="AlphaFoldDB" id="A0AAD6Y3V7"/>